<dbReference type="GO" id="GO:0031510">
    <property type="term" value="C:SUMO activating enzyme complex"/>
    <property type="evidence" value="ECO:0007669"/>
    <property type="project" value="TreeGrafter"/>
</dbReference>
<organism evidence="10">
    <name type="scientific">Timema genevievae</name>
    <name type="common">Walking stick</name>
    <dbReference type="NCBI Taxonomy" id="629358"/>
    <lineage>
        <taxon>Eukaryota</taxon>
        <taxon>Metazoa</taxon>
        <taxon>Ecdysozoa</taxon>
        <taxon>Arthropoda</taxon>
        <taxon>Hexapoda</taxon>
        <taxon>Insecta</taxon>
        <taxon>Pterygota</taxon>
        <taxon>Neoptera</taxon>
        <taxon>Polyneoptera</taxon>
        <taxon>Phasmatodea</taxon>
        <taxon>Timematodea</taxon>
        <taxon>Timematoidea</taxon>
        <taxon>Timematidae</taxon>
        <taxon>Timema</taxon>
    </lineage>
</organism>
<name>A0A7R9PPD4_TIMGE</name>
<evidence type="ECO:0000256" key="6">
    <source>
        <dbReference type="ARBA" id="ARBA00026003"/>
    </source>
</evidence>
<dbReference type="EMBL" id="OE842807">
    <property type="protein sequence ID" value="CAD7601449.1"/>
    <property type="molecule type" value="Genomic_DNA"/>
</dbReference>
<dbReference type="CDD" id="cd01492">
    <property type="entry name" value="Aos1_SUMO"/>
    <property type="match status" value="1"/>
</dbReference>
<dbReference type="FunFam" id="3.40.50.720:FF:000744">
    <property type="entry name" value="Smt3 activating enzyme 1"/>
    <property type="match status" value="1"/>
</dbReference>
<dbReference type="PRINTS" id="PR01849">
    <property type="entry name" value="UBIQUITINACT"/>
</dbReference>
<gene>
    <name evidence="10" type="ORF">TGEB3V08_LOCUS7960</name>
</gene>
<sequence length="326" mass="36679">MKKITESNLSKEESEQYDRQIRLWGLESQKRIRATDVLVVGIGGFGAEVCKNIILAGVHSVTMLDHKLVTELDRCSQFLAPTDNVGKNRAEASLSRAQELNIMVTVRADTDNVEDKSDAFFKQFNIVVATECSQDQLVRINNICRDNNVLFFCGDVFGMFGYTFADLLNHQFVEEKNTKVDKLTVTTTIKKEMTCVPLQDALATHWDGILTNKLKKMDPSYFLLLVLLAFRKEKSRDPNPAERAEDIIELKKLRNKTLSSVGVPPEKVSDEFFSYVFARVSPVCAIVGGIMAQEIIKAASKLHEPYDNMFFFNPTTNGGFIECVGK</sequence>
<dbReference type="SUPFAM" id="SSF69572">
    <property type="entry name" value="Activating enzymes of the ubiquitin-like proteins"/>
    <property type="match status" value="1"/>
</dbReference>
<dbReference type="PANTHER" id="PTHR10953">
    <property type="entry name" value="UBIQUITIN-ACTIVATING ENZYME E1"/>
    <property type="match status" value="1"/>
</dbReference>
<dbReference type="Gene3D" id="3.40.50.720">
    <property type="entry name" value="NAD(P)-binding Rossmann-like Domain"/>
    <property type="match status" value="1"/>
</dbReference>
<evidence type="ECO:0000256" key="4">
    <source>
        <dbReference type="ARBA" id="ARBA00022786"/>
    </source>
</evidence>
<accession>A0A7R9PPD4</accession>
<feature type="domain" description="THIF-type NAD/FAD binding fold" evidence="9">
    <location>
        <begin position="17"/>
        <end position="317"/>
    </location>
</feature>
<dbReference type="InterPro" id="IPR045886">
    <property type="entry name" value="ThiF/MoeB/HesA"/>
</dbReference>
<reference evidence="10" key="1">
    <citation type="submission" date="2020-11" db="EMBL/GenBank/DDBJ databases">
        <authorList>
            <person name="Tran Van P."/>
        </authorList>
    </citation>
    <scope>NUCLEOTIDE SEQUENCE</scope>
</reference>
<evidence type="ECO:0000313" key="10">
    <source>
        <dbReference type="EMBL" id="CAD7601449.1"/>
    </source>
</evidence>
<dbReference type="GO" id="GO:0005737">
    <property type="term" value="C:cytoplasm"/>
    <property type="evidence" value="ECO:0007669"/>
    <property type="project" value="TreeGrafter"/>
</dbReference>
<dbReference type="GO" id="GO:0019948">
    <property type="term" value="F:SUMO activating enzyme activity"/>
    <property type="evidence" value="ECO:0007669"/>
    <property type="project" value="TreeGrafter"/>
</dbReference>
<evidence type="ECO:0000256" key="7">
    <source>
        <dbReference type="ARBA" id="ARBA00044187"/>
    </source>
</evidence>
<dbReference type="InterPro" id="IPR000594">
    <property type="entry name" value="ThiF_NAD_FAD-bd"/>
</dbReference>
<protein>
    <recommendedName>
        <fullName evidence="7">SUMO-activating enzyme subunit 1</fullName>
    </recommendedName>
    <alternativeName>
        <fullName evidence="8">Ubiquitin-like 1-activating enzyme E1A</fullName>
    </alternativeName>
</protein>
<comment type="subunit">
    <text evidence="6">Heterodimer of SAE1 and UBA2/SAE2. The heterodimer corresponds to the two domains that are encoded on a single polypeptide chain in ubiquitin-activating enzyme E1. Interacts with UBE2I.</text>
</comment>
<proteinExistence type="inferred from homology"/>
<dbReference type="Pfam" id="PF00899">
    <property type="entry name" value="ThiF"/>
    <property type="match status" value="1"/>
</dbReference>
<evidence type="ECO:0000256" key="3">
    <source>
        <dbReference type="ARBA" id="ARBA00005673"/>
    </source>
</evidence>
<keyword evidence="4" id="KW-0833">Ubl conjugation pathway</keyword>
<evidence type="ECO:0000256" key="2">
    <source>
        <dbReference type="ARBA" id="ARBA00004718"/>
    </source>
</evidence>
<comment type="pathway">
    <text evidence="2">Protein modification; protein sumoylation.</text>
</comment>
<evidence type="ECO:0000256" key="1">
    <source>
        <dbReference type="ARBA" id="ARBA00004123"/>
    </source>
</evidence>
<evidence type="ECO:0000259" key="9">
    <source>
        <dbReference type="Pfam" id="PF00899"/>
    </source>
</evidence>
<comment type="similarity">
    <text evidence="3">Belongs to the ubiquitin-activating E1 family.</text>
</comment>
<dbReference type="InterPro" id="IPR035985">
    <property type="entry name" value="Ubiquitin-activating_enz"/>
</dbReference>
<dbReference type="InterPro" id="IPR000011">
    <property type="entry name" value="UBQ/SUMO-activ_enz_E1-like"/>
</dbReference>
<dbReference type="GO" id="GO:0016925">
    <property type="term" value="P:protein sumoylation"/>
    <property type="evidence" value="ECO:0007669"/>
    <property type="project" value="TreeGrafter"/>
</dbReference>
<comment type="subcellular location">
    <subcellularLocation>
        <location evidence="1">Nucleus</location>
    </subcellularLocation>
</comment>
<keyword evidence="5" id="KW-0539">Nucleus</keyword>
<evidence type="ECO:0000256" key="5">
    <source>
        <dbReference type="ARBA" id="ARBA00023242"/>
    </source>
</evidence>
<dbReference type="AlphaFoldDB" id="A0A7R9PPD4"/>
<evidence type="ECO:0000256" key="8">
    <source>
        <dbReference type="ARBA" id="ARBA00044354"/>
    </source>
</evidence>
<dbReference type="PANTHER" id="PTHR10953:SF162">
    <property type="entry name" value="SUMO-ACTIVATING ENZYME SUBUNIT 1"/>
    <property type="match status" value="1"/>
</dbReference>